<dbReference type="Pfam" id="PF15579">
    <property type="entry name" value="Imm52"/>
    <property type="match status" value="1"/>
</dbReference>
<evidence type="ECO:0000259" key="1">
    <source>
        <dbReference type="Pfam" id="PF15579"/>
    </source>
</evidence>
<keyword evidence="3" id="KW-1185">Reference proteome</keyword>
<reference evidence="2" key="1">
    <citation type="submission" date="2013-05" db="EMBL/GenBank/DDBJ databases">
        <title>Genome assembly of Cystobacter fuscus DSM 2262.</title>
        <authorList>
            <person name="Sharma G."/>
            <person name="Khatri I."/>
            <person name="Kaur C."/>
            <person name="Mayilraj S."/>
            <person name="Subramanian S."/>
        </authorList>
    </citation>
    <scope>NUCLEOTIDE SEQUENCE [LARGE SCALE GENOMIC DNA]</scope>
    <source>
        <strain evidence="2">DSM 2262</strain>
    </source>
</reference>
<gene>
    <name evidence="2" type="ORF">D187_002425</name>
</gene>
<dbReference type="InterPro" id="IPR028969">
    <property type="entry name" value="Imm52"/>
</dbReference>
<proteinExistence type="predicted"/>
<organism evidence="2 3">
    <name type="scientific">Cystobacter fuscus (strain ATCC 25194 / DSM 2262 / NBRC 100088 / M29)</name>
    <dbReference type="NCBI Taxonomy" id="1242864"/>
    <lineage>
        <taxon>Bacteria</taxon>
        <taxon>Pseudomonadati</taxon>
        <taxon>Myxococcota</taxon>
        <taxon>Myxococcia</taxon>
        <taxon>Myxococcales</taxon>
        <taxon>Cystobacterineae</taxon>
        <taxon>Archangiaceae</taxon>
        <taxon>Cystobacter</taxon>
    </lineage>
</organism>
<evidence type="ECO:0000313" key="3">
    <source>
        <dbReference type="Proteomes" id="UP000011682"/>
    </source>
</evidence>
<name>S9P9B1_CYSF2</name>
<protein>
    <recommendedName>
        <fullName evidence="1">Immunity protein 52 domain-containing protein</fullName>
    </recommendedName>
</protein>
<evidence type="ECO:0000313" key="2">
    <source>
        <dbReference type="EMBL" id="EPX59681.1"/>
    </source>
</evidence>
<sequence>MGGVPPQALTSDRLTPSNPEHVALAWRIQKRLEERGLFRLMVHPSAMRKTEVSGQS</sequence>
<accession>S9P9B1</accession>
<comment type="caution">
    <text evidence="2">The sequence shown here is derived from an EMBL/GenBank/DDBJ whole genome shotgun (WGS) entry which is preliminary data.</text>
</comment>
<dbReference type="EMBL" id="ANAH02000015">
    <property type="protein sequence ID" value="EPX59681.1"/>
    <property type="molecule type" value="Genomic_DNA"/>
</dbReference>
<dbReference type="AlphaFoldDB" id="S9P9B1"/>
<dbReference type="Proteomes" id="UP000011682">
    <property type="component" value="Unassembled WGS sequence"/>
</dbReference>
<feature type="domain" description="Immunity protein 52" evidence="1">
    <location>
        <begin position="9"/>
        <end position="39"/>
    </location>
</feature>
<dbReference type="RefSeq" id="WP_002625644.1">
    <property type="nucleotide sequence ID" value="NZ_ANAH02000015.1"/>
</dbReference>